<name>A0ABY4SA35_AQUTE</name>
<keyword evidence="1" id="KW-0732">Signal</keyword>
<proteinExistence type="predicted"/>
<evidence type="ECO:0000256" key="1">
    <source>
        <dbReference type="SAM" id="SignalP"/>
    </source>
</evidence>
<accession>A0ABY4SA35</accession>
<keyword evidence="4" id="KW-1185">Reference proteome</keyword>
<dbReference type="Proteomes" id="UP001056201">
    <property type="component" value="Chromosome 2"/>
</dbReference>
<dbReference type="EMBL" id="CP097636">
    <property type="protein sequence ID" value="URI10223.1"/>
    <property type="molecule type" value="Genomic_DNA"/>
</dbReference>
<sequence length="204" mass="20803">MKHTFAPVLCAAASLLAALAGPVQAAPVSVTVDAFNGTLIDFNALADRTAVGSLFAAQGVTVTGGGLVTNSSSTVLALFGSQAASNFDYGNAAAPSWLSVTLSFADPIIRIGMDQLSNGSDFILDVSGEEMLFSSGSTPRFVGVEDLDGFTQVSLRITQENNPRFAIDNLRFDFAGSGGGTVPEPGALALVGLALCAAAAARRR</sequence>
<organism evidence="3 4">
    <name type="scientific">Aquincola tertiaricarbonis</name>
    <dbReference type="NCBI Taxonomy" id="391953"/>
    <lineage>
        <taxon>Bacteria</taxon>
        <taxon>Pseudomonadati</taxon>
        <taxon>Pseudomonadota</taxon>
        <taxon>Betaproteobacteria</taxon>
        <taxon>Burkholderiales</taxon>
        <taxon>Sphaerotilaceae</taxon>
        <taxon>Aquincola</taxon>
    </lineage>
</organism>
<feature type="domain" description="Ice-binding protein C-terminal" evidence="2">
    <location>
        <begin position="181"/>
        <end position="204"/>
    </location>
</feature>
<gene>
    <name evidence="3" type="ORF">MW290_14475</name>
</gene>
<feature type="signal peptide" evidence="1">
    <location>
        <begin position="1"/>
        <end position="25"/>
    </location>
</feature>
<dbReference type="InterPro" id="IPR013424">
    <property type="entry name" value="Ice-binding_C"/>
</dbReference>
<dbReference type="Pfam" id="PF07589">
    <property type="entry name" value="PEP-CTERM"/>
    <property type="match status" value="1"/>
</dbReference>
<protein>
    <submittedName>
        <fullName evidence="3">PEP-CTERM sorting domain-containing protein</fullName>
    </submittedName>
</protein>
<dbReference type="RefSeq" id="WP_250198428.1">
    <property type="nucleotide sequence ID" value="NZ_CP097636.1"/>
</dbReference>
<feature type="chain" id="PRO_5046446852" evidence="1">
    <location>
        <begin position="26"/>
        <end position="204"/>
    </location>
</feature>
<evidence type="ECO:0000259" key="2">
    <source>
        <dbReference type="Pfam" id="PF07589"/>
    </source>
</evidence>
<evidence type="ECO:0000313" key="3">
    <source>
        <dbReference type="EMBL" id="URI10223.1"/>
    </source>
</evidence>
<dbReference type="NCBIfam" id="TIGR02595">
    <property type="entry name" value="PEP_CTERM"/>
    <property type="match status" value="1"/>
</dbReference>
<evidence type="ECO:0000313" key="4">
    <source>
        <dbReference type="Proteomes" id="UP001056201"/>
    </source>
</evidence>
<reference evidence="3" key="1">
    <citation type="submission" date="2022-05" db="EMBL/GenBank/DDBJ databases">
        <title>An RpoN-dependent PEP-CTERM gene is involved in floc formation of an Aquincola tertiaricarbonis strain.</title>
        <authorList>
            <person name="Qiu D."/>
            <person name="Xia M."/>
        </authorList>
    </citation>
    <scope>NUCLEOTIDE SEQUENCE</scope>
    <source>
        <strain evidence="3">RN12</strain>
    </source>
</reference>